<evidence type="ECO:0000313" key="3">
    <source>
        <dbReference type="Proteomes" id="UP001057375"/>
    </source>
</evidence>
<proteinExistence type="predicted"/>
<dbReference type="SUPFAM" id="SSF53098">
    <property type="entry name" value="Ribonuclease H-like"/>
    <property type="match status" value="1"/>
</dbReference>
<dbReference type="PANTHER" id="PTHR46889">
    <property type="entry name" value="TRANSPOSASE INSF FOR INSERTION SEQUENCE IS3B-RELATED"/>
    <property type="match status" value="1"/>
</dbReference>
<name>A0ABQ5KKH1_9EUKA</name>
<keyword evidence="1" id="KW-0175">Coiled coil</keyword>
<protein>
    <submittedName>
        <fullName evidence="2">Integrase catalytic region ISDde2</fullName>
    </submittedName>
</protein>
<dbReference type="Gene3D" id="3.30.420.10">
    <property type="entry name" value="Ribonuclease H-like superfamily/Ribonuclease H"/>
    <property type="match status" value="1"/>
</dbReference>
<evidence type="ECO:0000313" key="2">
    <source>
        <dbReference type="EMBL" id="GKT31435.1"/>
    </source>
</evidence>
<dbReference type="InterPro" id="IPR012337">
    <property type="entry name" value="RNaseH-like_sf"/>
</dbReference>
<dbReference type="InterPro" id="IPR050900">
    <property type="entry name" value="Transposase_IS3/IS150/IS904"/>
</dbReference>
<dbReference type="PANTHER" id="PTHR46889:SF5">
    <property type="entry name" value="INTEGRASE PROTEIN"/>
    <property type="match status" value="1"/>
</dbReference>
<accession>A0ABQ5KKH1</accession>
<reference evidence="2" key="1">
    <citation type="submission" date="2022-03" db="EMBL/GenBank/DDBJ databases">
        <title>Draft genome sequence of Aduncisulcus paluster, a free-living microaerophilic Fornicata.</title>
        <authorList>
            <person name="Yuyama I."/>
            <person name="Kume K."/>
            <person name="Tamura T."/>
            <person name="Inagaki Y."/>
            <person name="Hashimoto T."/>
        </authorList>
    </citation>
    <scope>NUCLEOTIDE SEQUENCE</scope>
    <source>
        <strain evidence="2">NY0171</strain>
    </source>
</reference>
<comment type="caution">
    <text evidence="2">The sequence shown here is derived from an EMBL/GenBank/DDBJ whole genome shotgun (WGS) entry which is preliminary data.</text>
</comment>
<evidence type="ECO:0000256" key="1">
    <source>
        <dbReference type="SAM" id="Coils"/>
    </source>
</evidence>
<organism evidence="2 3">
    <name type="scientific">Aduncisulcus paluster</name>
    <dbReference type="NCBI Taxonomy" id="2918883"/>
    <lineage>
        <taxon>Eukaryota</taxon>
        <taxon>Metamonada</taxon>
        <taxon>Carpediemonas-like organisms</taxon>
        <taxon>Aduncisulcus</taxon>
    </lineage>
</organism>
<feature type="non-terminal residue" evidence="2">
    <location>
        <position position="205"/>
    </location>
</feature>
<sequence>MPKSKETPAQKIKRLEKELQEEKIKTMLLNEMIDISDRELGTSIRKKLTPELHEAEKRHEAREQQFQKVKELVLSLRARMPRLGTRKLYFLLRDKFVALGIKLGRDAFFALLRREHLLVRPKKNYTKTTNSKHWLKKYPNLLKEFKPKQPEEVFVSDITYVKTLNKTYYLSLITDSFSRKIVGHNLSYDLSAEGAVKALDMAIKS</sequence>
<gene>
    <name evidence="2" type="ORF">ADUPG1_005882</name>
</gene>
<feature type="coiled-coil region" evidence="1">
    <location>
        <begin position="12"/>
        <end position="72"/>
    </location>
</feature>
<dbReference type="EMBL" id="BQXS01009657">
    <property type="protein sequence ID" value="GKT31435.1"/>
    <property type="molecule type" value="Genomic_DNA"/>
</dbReference>
<dbReference type="Proteomes" id="UP001057375">
    <property type="component" value="Unassembled WGS sequence"/>
</dbReference>
<dbReference type="InterPro" id="IPR036397">
    <property type="entry name" value="RNaseH_sf"/>
</dbReference>
<keyword evidence="3" id="KW-1185">Reference proteome</keyword>